<dbReference type="PROSITE" id="PS50835">
    <property type="entry name" value="IG_LIKE"/>
    <property type="match status" value="2"/>
</dbReference>
<dbReference type="Pfam" id="PF07679">
    <property type="entry name" value="I-set"/>
    <property type="match status" value="1"/>
</dbReference>
<dbReference type="SMART" id="SM00409">
    <property type="entry name" value="IG"/>
    <property type="match status" value="1"/>
</dbReference>
<protein>
    <submittedName>
        <fullName evidence="5">NPTN</fullName>
    </submittedName>
</protein>
<comment type="caution">
    <text evidence="5">The sequence shown here is derived from an EMBL/GenBank/DDBJ whole genome shotgun (WGS) entry which is preliminary data.</text>
</comment>
<keyword evidence="3" id="KW-0812">Transmembrane</keyword>
<feature type="domain" description="Ig-like" evidence="4">
    <location>
        <begin position="1"/>
        <end position="96"/>
    </location>
</feature>
<dbReference type="PANTHER" id="PTHR45889:SF8">
    <property type="entry name" value="IG-LIKE DOMAIN-CONTAINING PROTEIN"/>
    <property type="match status" value="1"/>
</dbReference>
<feature type="transmembrane region" description="Helical" evidence="3">
    <location>
        <begin position="205"/>
        <end position="225"/>
    </location>
</feature>
<dbReference type="SUPFAM" id="SSF48726">
    <property type="entry name" value="Immunoglobulin"/>
    <property type="match status" value="2"/>
</dbReference>
<dbReference type="AlphaFoldDB" id="A0A7J7JKV9"/>
<dbReference type="InterPro" id="IPR036179">
    <property type="entry name" value="Ig-like_dom_sf"/>
</dbReference>
<dbReference type="FunFam" id="2.60.40.10:FF:000032">
    <property type="entry name" value="palladin isoform X1"/>
    <property type="match status" value="1"/>
</dbReference>
<dbReference type="PANTHER" id="PTHR45889">
    <property type="entry name" value="IG-LIKE DOMAIN-CONTAINING PROTEIN"/>
    <property type="match status" value="1"/>
</dbReference>
<sequence length="252" mass="28180">MYNITITLDKDELICNLKFAHQDFDEFPTPANVTWYRGGVRLPGEEQVITEPDFTTVSSFTDYSVKSFSSVLKLSKYAGSSGVYSCKIFTPKQTLSTEFRDETAPGAQYIQLNPHKEQYVDGNSVEISCAFSGLPEPAIKWFRDDTPLTLNSVDKTVNGQRVSTIIIDSLENTVDRGLYMCQATNTLGVDQQTVFLRVRDKLAPLWPFLGILVQVILLAICIAVGEKVRKKKIAEKQIQKQLGSENDGNVHT</sequence>
<evidence type="ECO:0000256" key="2">
    <source>
        <dbReference type="ARBA" id="ARBA00023319"/>
    </source>
</evidence>
<dbReference type="SMART" id="SM00408">
    <property type="entry name" value="IGc2"/>
    <property type="match status" value="1"/>
</dbReference>
<proteinExistence type="predicted"/>
<dbReference type="OrthoDB" id="5970915at2759"/>
<feature type="domain" description="Ig-like" evidence="4">
    <location>
        <begin position="105"/>
        <end position="195"/>
    </location>
</feature>
<evidence type="ECO:0000313" key="5">
    <source>
        <dbReference type="EMBL" id="KAF6026982.1"/>
    </source>
</evidence>
<dbReference type="InterPro" id="IPR013783">
    <property type="entry name" value="Ig-like_fold"/>
</dbReference>
<keyword evidence="1" id="KW-1015">Disulfide bond</keyword>
<evidence type="ECO:0000259" key="4">
    <source>
        <dbReference type="PROSITE" id="PS50835"/>
    </source>
</evidence>
<dbReference type="InterPro" id="IPR007110">
    <property type="entry name" value="Ig-like_dom"/>
</dbReference>
<dbReference type="InterPro" id="IPR003599">
    <property type="entry name" value="Ig_sub"/>
</dbReference>
<dbReference type="Gene3D" id="2.60.40.10">
    <property type="entry name" value="Immunoglobulins"/>
    <property type="match status" value="1"/>
</dbReference>
<name>A0A7J7JKV9_BUGNE</name>
<organism evidence="5 6">
    <name type="scientific">Bugula neritina</name>
    <name type="common">Brown bryozoan</name>
    <name type="synonym">Sertularia neritina</name>
    <dbReference type="NCBI Taxonomy" id="10212"/>
    <lineage>
        <taxon>Eukaryota</taxon>
        <taxon>Metazoa</taxon>
        <taxon>Spiralia</taxon>
        <taxon>Lophotrochozoa</taxon>
        <taxon>Bryozoa</taxon>
        <taxon>Gymnolaemata</taxon>
        <taxon>Cheilostomatida</taxon>
        <taxon>Flustrina</taxon>
        <taxon>Buguloidea</taxon>
        <taxon>Bugulidae</taxon>
        <taxon>Bugula</taxon>
    </lineage>
</organism>
<accession>A0A7J7JKV9</accession>
<keyword evidence="3" id="KW-1133">Transmembrane helix</keyword>
<dbReference type="InterPro" id="IPR013098">
    <property type="entry name" value="Ig_I-set"/>
</dbReference>
<gene>
    <name evidence="5" type="ORF">EB796_014703</name>
</gene>
<evidence type="ECO:0000256" key="3">
    <source>
        <dbReference type="SAM" id="Phobius"/>
    </source>
</evidence>
<dbReference type="Proteomes" id="UP000593567">
    <property type="component" value="Unassembled WGS sequence"/>
</dbReference>
<reference evidence="5" key="1">
    <citation type="submission" date="2020-06" db="EMBL/GenBank/DDBJ databases">
        <title>Draft genome of Bugula neritina, a colonial animal packing powerful symbionts and potential medicines.</title>
        <authorList>
            <person name="Rayko M."/>
        </authorList>
    </citation>
    <scope>NUCLEOTIDE SEQUENCE [LARGE SCALE GENOMIC DNA]</scope>
    <source>
        <strain evidence="5">Kwan_BN1</strain>
    </source>
</reference>
<dbReference type="EMBL" id="VXIV02002169">
    <property type="protein sequence ID" value="KAF6026982.1"/>
    <property type="molecule type" value="Genomic_DNA"/>
</dbReference>
<evidence type="ECO:0000256" key="1">
    <source>
        <dbReference type="ARBA" id="ARBA00023157"/>
    </source>
</evidence>
<evidence type="ECO:0000313" key="6">
    <source>
        <dbReference type="Proteomes" id="UP000593567"/>
    </source>
</evidence>
<dbReference type="CDD" id="cd00096">
    <property type="entry name" value="Ig"/>
    <property type="match status" value="1"/>
</dbReference>
<keyword evidence="2" id="KW-0393">Immunoglobulin domain</keyword>
<dbReference type="InterPro" id="IPR003598">
    <property type="entry name" value="Ig_sub2"/>
</dbReference>
<keyword evidence="6" id="KW-1185">Reference proteome</keyword>
<keyword evidence="3" id="KW-0472">Membrane</keyword>